<evidence type="ECO:0000313" key="4">
    <source>
        <dbReference type="Proteomes" id="UP000747542"/>
    </source>
</evidence>
<dbReference type="Proteomes" id="UP000747542">
    <property type="component" value="Unassembled WGS sequence"/>
</dbReference>
<dbReference type="AlphaFoldDB" id="A0A8J5N4I1"/>
<keyword evidence="2" id="KW-0732">Signal</keyword>
<evidence type="ECO:0000256" key="1">
    <source>
        <dbReference type="SAM" id="MobiDB-lite"/>
    </source>
</evidence>
<feature type="compositionally biased region" description="Acidic residues" evidence="1">
    <location>
        <begin position="323"/>
        <end position="340"/>
    </location>
</feature>
<comment type="caution">
    <text evidence="3">The sequence shown here is derived from an EMBL/GenBank/DDBJ whole genome shotgun (WGS) entry which is preliminary data.</text>
</comment>
<dbReference type="OrthoDB" id="9991972at2759"/>
<sequence>MALRMWRVRALWIRAAALCPSFGLSYELNSLCSRKTMLYGKLTYCSSYKFQEDIDDKLDVKARSWKIFSELQAKGLHKYSEKHTASLYQLLLDLGIKSSTIEAQLTATPDILGYSIKNWSDTCEVMVENGLSGINILQSIALYPQLLLVKPSTLRQTLLQYQEITVGKHNLLSLVIRYPALYLFPPRAVKKRMGLLSSMFPPTELKTLIRNNPNILTDKWETISKKIMYIHEEMGLEQPHLAASKALRKPLLHIKTRHQFLYRAGIYKTPNLLRDKQSHKRNASLSDIMDTSDKYFANRVARLTDLEYSVFACMMKEEEELEHSYSDDSDFDETNDLEFEEMPRHGS</sequence>
<gene>
    <name evidence="3" type="primary">MTERF4-L</name>
    <name evidence="3" type="ORF">Hamer_G008662</name>
</gene>
<accession>A0A8J5N4I1</accession>
<organism evidence="3 4">
    <name type="scientific">Homarus americanus</name>
    <name type="common">American lobster</name>
    <dbReference type="NCBI Taxonomy" id="6706"/>
    <lineage>
        <taxon>Eukaryota</taxon>
        <taxon>Metazoa</taxon>
        <taxon>Ecdysozoa</taxon>
        <taxon>Arthropoda</taxon>
        <taxon>Crustacea</taxon>
        <taxon>Multicrustacea</taxon>
        <taxon>Malacostraca</taxon>
        <taxon>Eumalacostraca</taxon>
        <taxon>Eucarida</taxon>
        <taxon>Decapoda</taxon>
        <taxon>Pleocyemata</taxon>
        <taxon>Astacidea</taxon>
        <taxon>Nephropoidea</taxon>
        <taxon>Nephropidae</taxon>
        <taxon>Homarus</taxon>
    </lineage>
</organism>
<dbReference type="Pfam" id="PF02536">
    <property type="entry name" value="mTERF"/>
    <property type="match status" value="1"/>
</dbReference>
<proteinExistence type="predicted"/>
<dbReference type="InterPro" id="IPR003690">
    <property type="entry name" value="MTERF"/>
</dbReference>
<feature type="signal peptide" evidence="2">
    <location>
        <begin position="1"/>
        <end position="25"/>
    </location>
</feature>
<protein>
    <submittedName>
        <fullName evidence="3">Transcription termination factor 4-like</fullName>
    </submittedName>
</protein>
<dbReference type="EMBL" id="JAHLQT010010178">
    <property type="protein sequence ID" value="KAG7173135.1"/>
    <property type="molecule type" value="Genomic_DNA"/>
</dbReference>
<keyword evidence="4" id="KW-1185">Reference proteome</keyword>
<name>A0A8J5N4I1_HOMAM</name>
<feature type="chain" id="PRO_5035227898" evidence="2">
    <location>
        <begin position="26"/>
        <end position="347"/>
    </location>
</feature>
<dbReference type="GO" id="GO:0003676">
    <property type="term" value="F:nucleic acid binding"/>
    <property type="evidence" value="ECO:0007669"/>
    <property type="project" value="InterPro"/>
</dbReference>
<feature type="region of interest" description="Disordered" evidence="1">
    <location>
        <begin position="323"/>
        <end position="347"/>
    </location>
</feature>
<evidence type="ECO:0000256" key="2">
    <source>
        <dbReference type="SAM" id="SignalP"/>
    </source>
</evidence>
<reference evidence="3" key="1">
    <citation type="journal article" date="2021" name="Sci. Adv.">
        <title>The American lobster genome reveals insights on longevity, neural, and immune adaptations.</title>
        <authorList>
            <person name="Polinski J.M."/>
            <person name="Zimin A.V."/>
            <person name="Clark K.F."/>
            <person name="Kohn A.B."/>
            <person name="Sadowski N."/>
            <person name="Timp W."/>
            <person name="Ptitsyn A."/>
            <person name="Khanna P."/>
            <person name="Romanova D.Y."/>
            <person name="Williams P."/>
            <person name="Greenwood S.J."/>
            <person name="Moroz L.L."/>
            <person name="Walt D.R."/>
            <person name="Bodnar A.G."/>
        </authorList>
    </citation>
    <scope>NUCLEOTIDE SEQUENCE</scope>
    <source>
        <strain evidence="3">GMGI-L3</strain>
    </source>
</reference>
<evidence type="ECO:0000313" key="3">
    <source>
        <dbReference type="EMBL" id="KAG7173135.1"/>
    </source>
</evidence>